<dbReference type="PANTHER" id="PTHR30273">
    <property type="entry name" value="PERIPLASMIC SIGNAL SENSOR AND SIGMA FACTOR ACTIVATOR FECR-RELATED"/>
    <property type="match status" value="1"/>
</dbReference>
<reference evidence="1" key="1">
    <citation type="submission" date="2020-05" db="EMBL/GenBank/DDBJ databases">
        <title>Chitinophaga laudate sp. nov., isolated from a tropical peat swamp.</title>
        <authorList>
            <person name="Goh C.B.S."/>
            <person name="Lee M.S."/>
            <person name="Parimannan S."/>
            <person name="Pasbakhsh P."/>
            <person name="Yule C.M."/>
            <person name="Rajandas H."/>
            <person name="Loke S."/>
            <person name="Croft L."/>
            <person name="Tan J.B.L."/>
        </authorList>
    </citation>
    <scope>NUCLEOTIDE SEQUENCE</scope>
    <source>
        <strain evidence="1">Mgbs1</strain>
    </source>
</reference>
<accession>A0A433WH49</accession>
<dbReference type="InterPro" id="IPR006860">
    <property type="entry name" value="FecR"/>
</dbReference>
<dbReference type="Pfam" id="PF04773">
    <property type="entry name" value="FecR"/>
    <property type="match status" value="1"/>
</dbReference>
<dbReference type="PIRSF" id="PIRSF018266">
    <property type="entry name" value="FecR"/>
    <property type="match status" value="1"/>
</dbReference>
<evidence type="ECO:0000313" key="2">
    <source>
        <dbReference type="Proteomes" id="UP000281028"/>
    </source>
</evidence>
<proteinExistence type="predicted"/>
<dbReference type="Proteomes" id="UP000281028">
    <property type="component" value="Unassembled WGS sequence"/>
</dbReference>
<evidence type="ECO:0000313" key="1">
    <source>
        <dbReference type="EMBL" id="NSL86591.1"/>
    </source>
</evidence>
<keyword evidence="2" id="KW-1185">Reference proteome</keyword>
<dbReference type="EMBL" id="RIAR02000001">
    <property type="protein sequence ID" value="NSL86591.1"/>
    <property type="molecule type" value="Genomic_DNA"/>
</dbReference>
<dbReference type="AlphaFoldDB" id="A0A433WH49"/>
<dbReference type="OrthoDB" id="1452822at2"/>
<name>A0A433WH49_9BACT</name>
<gene>
    <name evidence="1" type="ORF">ECE50_007105</name>
</gene>
<sequence>MNSKPDIDIVIRYLEDPENVQHKKLLNDWIQQDPGNLDIFLDMKDMWHGDPLPAASAFDTQGQWQHLDAALDKVPAAPPATTRVVKMQRRYWWAAAAVILIAGTITWLGPGRYKTVTTAQNLDSLHLPDGSTVYLNAHTSIRYARSFGKDNRHIKIEKGEAFFDVTRNEALPFTVDAPDVEVRVLGTSFNVKAADAGVKVFVQSGKVSAAWKGTEKKVILTPGVEASLKHRGSDINTQVYSKNNNILAWKTRCLVFDDSPLTEVAAALSDFYNVQVNISNGQLADKKLLATFRNMPLDEVLDIMRKTLQINISHKNNLVDIY</sequence>
<dbReference type="PANTHER" id="PTHR30273:SF2">
    <property type="entry name" value="PROTEIN FECR"/>
    <property type="match status" value="1"/>
</dbReference>
<organism evidence="1 2">
    <name type="scientific">Chitinophaga solisilvae</name>
    <dbReference type="NCBI Taxonomy" id="1233460"/>
    <lineage>
        <taxon>Bacteria</taxon>
        <taxon>Pseudomonadati</taxon>
        <taxon>Bacteroidota</taxon>
        <taxon>Chitinophagia</taxon>
        <taxon>Chitinophagales</taxon>
        <taxon>Chitinophagaceae</taxon>
        <taxon>Chitinophaga</taxon>
    </lineage>
</organism>
<dbReference type="Pfam" id="PF16344">
    <property type="entry name" value="FecR_C"/>
    <property type="match status" value="1"/>
</dbReference>
<dbReference type="GO" id="GO:0016989">
    <property type="term" value="F:sigma factor antagonist activity"/>
    <property type="evidence" value="ECO:0007669"/>
    <property type="project" value="TreeGrafter"/>
</dbReference>
<dbReference type="Gene3D" id="3.55.50.30">
    <property type="match status" value="1"/>
</dbReference>
<dbReference type="InterPro" id="IPR032508">
    <property type="entry name" value="FecR_C"/>
</dbReference>
<dbReference type="Gene3D" id="2.60.120.1440">
    <property type="match status" value="1"/>
</dbReference>
<comment type="caution">
    <text evidence="1">The sequence shown here is derived from an EMBL/GenBank/DDBJ whole genome shotgun (WGS) entry which is preliminary data.</text>
</comment>
<protein>
    <submittedName>
        <fullName evidence="1">DUF4974 domain-containing protein</fullName>
    </submittedName>
</protein>
<dbReference type="InterPro" id="IPR012373">
    <property type="entry name" value="Ferrdict_sens_TM"/>
</dbReference>